<feature type="transmembrane region" description="Helical" evidence="9">
    <location>
        <begin position="538"/>
        <end position="567"/>
    </location>
</feature>
<evidence type="ECO:0000256" key="9">
    <source>
        <dbReference type="RuleBase" id="RU363079"/>
    </source>
</evidence>
<evidence type="ECO:0000256" key="4">
    <source>
        <dbReference type="ARBA" id="ARBA00022692"/>
    </source>
</evidence>
<dbReference type="PANTHER" id="PTHR10766">
    <property type="entry name" value="TRANSMEMBRANE 9 SUPERFAMILY PROTEIN"/>
    <property type="match status" value="1"/>
</dbReference>
<feature type="signal peptide" evidence="9">
    <location>
        <begin position="1"/>
        <end position="24"/>
    </location>
</feature>
<dbReference type="OrthoDB" id="1666796at2759"/>
<keyword evidence="8 9" id="KW-0472">Membrane</keyword>
<feature type="transmembrane region" description="Helical" evidence="9">
    <location>
        <begin position="398"/>
        <end position="421"/>
    </location>
</feature>
<keyword evidence="4 9" id="KW-0812">Transmembrane</keyword>
<feature type="transmembrane region" description="Helical" evidence="9">
    <location>
        <begin position="324"/>
        <end position="345"/>
    </location>
</feature>
<keyword evidence="11" id="KW-1185">Reference proteome</keyword>
<evidence type="ECO:0000256" key="8">
    <source>
        <dbReference type="ARBA" id="ARBA00023136"/>
    </source>
</evidence>
<accession>A0A0P1KPR4</accession>
<dbReference type="Proteomes" id="UP000236544">
    <property type="component" value="Unassembled WGS sequence"/>
</dbReference>
<keyword evidence="6 9" id="KW-1133">Transmembrane helix</keyword>
<proteinExistence type="inferred from homology"/>
<reference evidence="11" key="1">
    <citation type="submission" date="2015-10" db="EMBL/GenBank/DDBJ databases">
        <authorList>
            <person name="Devillers H."/>
        </authorList>
    </citation>
    <scope>NUCLEOTIDE SEQUENCE [LARGE SCALE GENOMIC DNA]</scope>
</reference>
<dbReference type="GO" id="GO:0016020">
    <property type="term" value="C:membrane"/>
    <property type="evidence" value="ECO:0007669"/>
    <property type="project" value="UniProtKB-SubCell"/>
</dbReference>
<name>A0A0P1KPR4_9SACH</name>
<evidence type="ECO:0000313" key="10">
    <source>
        <dbReference type="EMBL" id="CUS21526.1"/>
    </source>
</evidence>
<evidence type="ECO:0000256" key="1">
    <source>
        <dbReference type="ARBA" id="ARBA00004141"/>
    </source>
</evidence>
<organism evidence="10 11">
    <name type="scientific">Lachancea quebecensis</name>
    <dbReference type="NCBI Taxonomy" id="1654605"/>
    <lineage>
        <taxon>Eukaryota</taxon>
        <taxon>Fungi</taxon>
        <taxon>Dikarya</taxon>
        <taxon>Ascomycota</taxon>
        <taxon>Saccharomycotina</taxon>
        <taxon>Saccharomycetes</taxon>
        <taxon>Saccharomycetales</taxon>
        <taxon>Saccharomycetaceae</taxon>
        <taxon>Lachancea</taxon>
    </lineage>
</organism>
<sequence length="694" mass="78456">MRVKAKSGLVLAVAVMLLWSVWQSQSLRAHRPQEHLPLREPGWIKPNVYKRGDKVDVTVNKVESDITNFPYGYYDLRFVCPPSETKKPLHLSLDEVIRGDRKWESDYSLEFGVGQDCERLCDRKTMPDGLKQADRLIRENYMVHWLIDGDLPAATTFASTRSGKKFYNAGFPLGRVDHETNKTHLHNHVMLVIRYQALDFNRYAIVGFEVYPRSVSDYHCPGASKSFEPYVVNTEETEVTYIPFTYSVYWREESNIDWSHRWNLFFDGGSMLPNGNVSFFYWISLANSAIVVALMTLFIALIFLKIKADDCVGTLAFEWASQPVSYLAQLNLATSMGIQFLFSIIGSFTISCSLSKLHNIRSWELSTATICFVLGAYTSSLVGSLLAPGSKTNIGTSILCGGTLPALTLVVVVIVNGIVWIKDSSAALPFETLVALLTSYFVICLPLSFLGGYSARKLRSTPANGTGNEQLKVPFLFLLNVEYHQESLLPADQEKEIPAILSNPLLLTIVTGFPPFVVICTELLFVCRSLWLQKTSLYSIYGFLLVNFIFLCITVCEVSLVVCYVLMIYTQPGSATKQVFNEGPDVRWSMHWSPAAVMKSLKGYMASTVCRWKTSFSSWRWKSFMAGASVAWYFELCSLYYLIFVLHLRDFSSILLFLCYTSLFNLMCWCAFGALGYLTCLWFLNFVSAPHKSH</sequence>
<evidence type="ECO:0000313" key="11">
    <source>
        <dbReference type="Proteomes" id="UP000236544"/>
    </source>
</evidence>
<feature type="transmembrane region" description="Helical" evidence="9">
    <location>
        <begin position="365"/>
        <end position="386"/>
    </location>
</feature>
<feature type="transmembrane region" description="Helical" evidence="9">
    <location>
        <begin position="433"/>
        <end position="453"/>
    </location>
</feature>
<dbReference type="PANTHER" id="PTHR10766:SF55">
    <property type="entry name" value="TRANSMEMBRANE 9 SUPERFAMILY MEMBER 4"/>
    <property type="match status" value="1"/>
</dbReference>
<evidence type="ECO:0000256" key="7">
    <source>
        <dbReference type="ARBA" id="ARBA00023034"/>
    </source>
</evidence>
<feature type="transmembrane region" description="Helical" evidence="9">
    <location>
        <begin position="505"/>
        <end position="526"/>
    </location>
</feature>
<dbReference type="AlphaFoldDB" id="A0A0P1KPR4"/>
<feature type="transmembrane region" description="Helical" evidence="9">
    <location>
        <begin position="630"/>
        <end position="648"/>
    </location>
</feature>
<evidence type="ECO:0000256" key="6">
    <source>
        <dbReference type="ARBA" id="ARBA00022989"/>
    </source>
</evidence>
<dbReference type="EMBL" id="LN890565">
    <property type="protein sequence ID" value="CUS21526.1"/>
    <property type="molecule type" value="Genomic_DNA"/>
</dbReference>
<feature type="transmembrane region" description="Helical" evidence="9">
    <location>
        <begin position="654"/>
        <end position="684"/>
    </location>
</feature>
<dbReference type="GO" id="GO:0005794">
    <property type="term" value="C:Golgi apparatus"/>
    <property type="evidence" value="ECO:0007669"/>
    <property type="project" value="UniProtKB-SubCell"/>
</dbReference>
<dbReference type="GO" id="GO:0072657">
    <property type="term" value="P:protein localization to membrane"/>
    <property type="evidence" value="ECO:0007669"/>
    <property type="project" value="TreeGrafter"/>
</dbReference>
<dbReference type="InterPro" id="IPR004240">
    <property type="entry name" value="EMP70"/>
</dbReference>
<keyword evidence="5 9" id="KW-0732">Signal</keyword>
<evidence type="ECO:0000256" key="2">
    <source>
        <dbReference type="ARBA" id="ARBA00004555"/>
    </source>
</evidence>
<evidence type="ECO:0000256" key="5">
    <source>
        <dbReference type="ARBA" id="ARBA00022729"/>
    </source>
</evidence>
<protein>
    <recommendedName>
        <fullName evidence="9">Transmembrane 9 superfamily member</fullName>
    </recommendedName>
</protein>
<dbReference type="Pfam" id="PF02990">
    <property type="entry name" value="EMP70"/>
    <property type="match status" value="1"/>
</dbReference>
<comment type="similarity">
    <text evidence="3 9">Belongs to the nonaspanin (TM9SF) (TC 9.A.2) family.</text>
</comment>
<gene>
    <name evidence="10" type="ORF">LAQU0_S03e04588g</name>
</gene>
<feature type="transmembrane region" description="Helical" evidence="9">
    <location>
        <begin position="279"/>
        <end position="304"/>
    </location>
</feature>
<feature type="chain" id="PRO_5007355542" description="Transmembrane 9 superfamily member" evidence="9">
    <location>
        <begin position="25"/>
        <end position="694"/>
    </location>
</feature>
<comment type="subcellular location">
    <subcellularLocation>
        <location evidence="2">Golgi apparatus</location>
    </subcellularLocation>
    <subcellularLocation>
        <location evidence="1">Membrane</location>
        <topology evidence="1">Multi-pass membrane protein</topology>
    </subcellularLocation>
</comment>
<evidence type="ECO:0000256" key="3">
    <source>
        <dbReference type="ARBA" id="ARBA00005227"/>
    </source>
</evidence>
<keyword evidence="7" id="KW-0333">Golgi apparatus</keyword>